<dbReference type="OrthoDB" id="74183at2759"/>
<evidence type="ECO:0000259" key="6">
    <source>
        <dbReference type="Pfam" id="PF04376"/>
    </source>
</evidence>
<dbReference type="PANTHER" id="PTHR21367:SF1">
    <property type="entry name" value="ARGINYL-TRNA--PROTEIN TRANSFERASE 1"/>
    <property type="match status" value="1"/>
</dbReference>
<dbReference type="EMBL" id="RSDZ01000009">
    <property type="protein sequence ID" value="RXG50065.1"/>
    <property type="molecule type" value="Genomic_DNA"/>
</dbReference>
<sequence>MAAFISHPLEEDELSYVSPIGYTNSSSCGYCGSGNKGGMGKTKRYSYYASATSLTPELYQDLLDRYWRRSGRLLYRPNQRQSCCPHYTIRQDTAAFKPSRDQRQAVNRFNRYVIGKEYAAAAARLYPRSREETKKRDAEFSLVERIHEAEAKNLKTPPDPAHNFTVTLEDDSFTEEKYAVYENYQRVVHKEGSGDISRGGFRRFLCDSPVRRKTVINDQGKEMQLGSFHHCYRLDGKLVAIGVLDLLPHCVSAVYFLYHESIHTFMPGKLGALQEIALAAEGGYRYWYPGFYIHSCPKMRYKIDYLPQYILDPESLTWDLLDKPILDLLDKKPFVSYSAEKRAMVESDGDKEMNGTTREDNDSDGAQPEVESDGEEPSSIFESDMPGVASLNQMQAIDLDHLSLRIDKSGMEYETSDLVIWASQSLSPAGGLKTKIAEFVAAIGPDLMHSVCLDLS</sequence>
<dbReference type="InterPro" id="IPR007471">
    <property type="entry name" value="N-end_Aminoacyl_Trfase_N"/>
</dbReference>
<dbReference type="PANTHER" id="PTHR21367">
    <property type="entry name" value="ARGININE-TRNA-PROTEIN TRANSFERASE 1"/>
    <property type="match status" value="1"/>
</dbReference>
<keyword evidence="3" id="KW-0808">Transferase</keyword>
<comment type="similarity">
    <text evidence="1">Belongs to the R-transferase family.</text>
</comment>
<reference evidence="9 11" key="2">
    <citation type="submission" date="2018-12" db="EMBL/GenBank/DDBJ databases">
        <title>Genome of Verticillium dahliae isolate Getta Getta.</title>
        <authorList>
            <person name="Gardiner D.M."/>
        </authorList>
    </citation>
    <scope>NUCLEOTIDE SEQUENCE [LARGE SCALE GENOMIC DNA]</scope>
    <source>
        <strain evidence="9 11">Getta Getta</strain>
    </source>
</reference>
<dbReference type="Proteomes" id="UP000236305">
    <property type="component" value="Unassembled WGS sequence"/>
</dbReference>
<reference evidence="8 10" key="1">
    <citation type="submission" date="2017-12" db="EMBL/GenBank/DDBJ databases">
        <title>Comparative genomics yields insights into virulence evolution of Verticillium dahliae.</title>
        <authorList>
            <person name="Fan R."/>
            <person name="Armitage A.D."/>
            <person name="Cascant-Lopez E."/>
            <person name="Sobczyk M."/>
            <person name="Cockerton H.M."/>
            <person name="Harrison R.J."/>
        </authorList>
    </citation>
    <scope>NUCLEOTIDE SEQUENCE [LARGE SCALE GENOMIC DNA]</scope>
    <source>
        <strain evidence="8 10">12008</strain>
    </source>
</reference>
<evidence type="ECO:0000313" key="11">
    <source>
        <dbReference type="Proteomes" id="UP000288725"/>
    </source>
</evidence>
<evidence type="ECO:0000313" key="9">
    <source>
        <dbReference type="EMBL" id="RXG50065.1"/>
    </source>
</evidence>
<protein>
    <recommendedName>
        <fullName evidence="2">arginyltransferase</fullName>
        <ecNumber evidence="2">2.3.2.8</ecNumber>
    </recommendedName>
</protein>
<keyword evidence="4" id="KW-0012">Acyltransferase</keyword>
<organism evidence="9 11">
    <name type="scientific">Verticillium dahliae</name>
    <name type="common">Verticillium wilt</name>
    <dbReference type="NCBI Taxonomy" id="27337"/>
    <lineage>
        <taxon>Eukaryota</taxon>
        <taxon>Fungi</taxon>
        <taxon>Dikarya</taxon>
        <taxon>Ascomycota</taxon>
        <taxon>Pezizomycotina</taxon>
        <taxon>Sordariomycetes</taxon>
        <taxon>Hypocreomycetidae</taxon>
        <taxon>Glomerellales</taxon>
        <taxon>Plectosphaerellaceae</taxon>
        <taxon>Verticillium</taxon>
    </lineage>
</organism>
<comment type="caution">
    <text evidence="9">The sequence shown here is derived from an EMBL/GenBank/DDBJ whole genome shotgun (WGS) entry which is preliminary data.</text>
</comment>
<evidence type="ECO:0000313" key="10">
    <source>
        <dbReference type="Proteomes" id="UP000236305"/>
    </source>
</evidence>
<dbReference type="AlphaFoldDB" id="A0A2J8D408"/>
<accession>A0A2J8D408</accession>
<evidence type="ECO:0000313" key="8">
    <source>
        <dbReference type="EMBL" id="PNH32441.1"/>
    </source>
</evidence>
<evidence type="ECO:0000256" key="3">
    <source>
        <dbReference type="ARBA" id="ARBA00022679"/>
    </source>
</evidence>
<dbReference type="InterPro" id="IPR007472">
    <property type="entry name" value="N-end_Aminoacyl_Trfase_C"/>
</dbReference>
<gene>
    <name evidence="8" type="ORF">BJF96_g4249</name>
    <name evidence="9" type="ORF">VDGE_00913</name>
</gene>
<dbReference type="Proteomes" id="UP000288725">
    <property type="component" value="Chromosome 1"/>
</dbReference>
<dbReference type="EC" id="2.3.2.8" evidence="2"/>
<feature type="compositionally biased region" description="Basic and acidic residues" evidence="5">
    <location>
        <begin position="345"/>
        <end position="360"/>
    </location>
</feature>
<name>A0A2J8D408_VERDA</name>
<feature type="domain" description="N-end rule aminoacyl transferase C-terminal" evidence="7">
    <location>
        <begin position="176"/>
        <end position="312"/>
    </location>
</feature>
<evidence type="ECO:0000256" key="1">
    <source>
        <dbReference type="ARBA" id="ARBA00009991"/>
    </source>
</evidence>
<dbReference type="SUPFAM" id="SSF55729">
    <property type="entry name" value="Acyl-CoA N-acyltransferases (Nat)"/>
    <property type="match status" value="1"/>
</dbReference>
<dbReference type="Pfam" id="PF04377">
    <property type="entry name" value="ATE_C"/>
    <property type="match status" value="1"/>
</dbReference>
<evidence type="ECO:0000259" key="7">
    <source>
        <dbReference type="Pfam" id="PF04377"/>
    </source>
</evidence>
<feature type="region of interest" description="Disordered" evidence="5">
    <location>
        <begin position="345"/>
        <end position="384"/>
    </location>
</feature>
<dbReference type="Pfam" id="PF04376">
    <property type="entry name" value="ATE_N"/>
    <property type="match status" value="1"/>
</dbReference>
<dbReference type="GO" id="GO:0005737">
    <property type="term" value="C:cytoplasm"/>
    <property type="evidence" value="ECO:0007669"/>
    <property type="project" value="TreeGrafter"/>
</dbReference>
<proteinExistence type="inferred from homology"/>
<dbReference type="InterPro" id="IPR016181">
    <property type="entry name" value="Acyl_CoA_acyltransferase"/>
</dbReference>
<dbReference type="InterPro" id="IPR030700">
    <property type="entry name" value="N-end_Aminoacyl_Trfase"/>
</dbReference>
<dbReference type="GO" id="GO:0004057">
    <property type="term" value="F:arginyl-tRNA--protein transferase activity"/>
    <property type="evidence" value="ECO:0007669"/>
    <property type="project" value="UniProtKB-EC"/>
</dbReference>
<dbReference type="SMR" id="A0A2J8D408"/>
<dbReference type="EMBL" id="MPSH01000012">
    <property type="protein sequence ID" value="PNH32441.1"/>
    <property type="molecule type" value="Genomic_DNA"/>
</dbReference>
<feature type="domain" description="N-end aminoacyl transferase N-terminal" evidence="6">
    <location>
        <begin position="26"/>
        <end position="104"/>
    </location>
</feature>
<evidence type="ECO:0000256" key="4">
    <source>
        <dbReference type="ARBA" id="ARBA00023315"/>
    </source>
</evidence>
<evidence type="ECO:0000256" key="2">
    <source>
        <dbReference type="ARBA" id="ARBA00012025"/>
    </source>
</evidence>
<evidence type="ECO:0000256" key="5">
    <source>
        <dbReference type="SAM" id="MobiDB-lite"/>
    </source>
</evidence>